<keyword evidence="2" id="KW-1185">Reference proteome</keyword>
<organism evidence="1 2">
    <name type="scientific">Zophobas morio</name>
    <dbReference type="NCBI Taxonomy" id="2755281"/>
    <lineage>
        <taxon>Eukaryota</taxon>
        <taxon>Metazoa</taxon>
        <taxon>Ecdysozoa</taxon>
        <taxon>Arthropoda</taxon>
        <taxon>Hexapoda</taxon>
        <taxon>Insecta</taxon>
        <taxon>Pterygota</taxon>
        <taxon>Neoptera</taxon>
        <taxon>Endopterygota</taxon>
        <taxon>Coleoptera</taxon>
        <taxon>Polyphaga</taxon>
        <taxon>Cucujiformia</taxon>
        <taxon>Tenebrionidae</taxon>
        <taxon>Zophobas</taxon>
    </lineage>
</organism>
<dbReference type="Proteomes" id="UP001168821">
    <property type="component" value="Unassembled WGS sequence"/>
</dbReference>
<dbReference type="AlphaFoldDB" id="A0AA38IGL3"/>
<comment type="caution">
    <text evidence="1">The sequence shown here is derived from an EMBL/GenBank/DDBJ whole genome shotgun (WGS) entry which is preliminary data.</text>
</comment>
<accession>A0AA38IGL3</accession>
<proteinExistence type="predicted"/>
<evidence type="ECO:0000313" key="2">
    <source>
        <dbReference type="Proteomes" id="UP001168821"/>
    </source>
</evidence>
<evidence type="ECO:0000313" key="1">
    <source>
        <dbReference type="EMBL" id="KAJ3653726.1"/>
    </source>
</evidence>
<reference evidence="1" key="1">
    <citation type="journal article" date="2023" name="G3 (Bethesda)">
        <title>Whole genome assemblies of Zophobas morio and Tenebrio molitor.</title>
        <authorList>
            <person name="Kaur S."/>
            <person name="Stinson S.A."/>
            <person name="diCenzo G.C."/>
        </authorList>
    </citation>
    <scope>NUCLEOTIDE SEQUENCE</scope>
    <source>
        <strain evidence="1">QUZm001</strain>
    </source>
</reference>
<protein>
    <submittedName>
        <fullName evidence="1">Uncharacterized protein</fullName>
    </submittedName>
</protein>
<name>A0AA38IGL3_9CUCU</name>
<sequence>MRHASDEIANGNMRAYIQIPIIKRTKFERRRYENITRRHTTNLRTRVVRTTEQPENKINCDEQSTAVAAISARRMFDFRIGLHHKSEVFRLASQDFNLNTGINYAT</sequence>
<dbReference type="EMBL" id="JALNTZ010000004">
    <property type="protein sequence ID" value="KAJ3653726.1"/>
    <property type="molecule type" value="Genomic_DNA"/>
</dbReference>
<gene>
    <name evidence="1" type="ORF">Zmor_012963</name>
</gene>